<dbReference type="OrthoDB" id="2143914at2759"/>
<evidence type="ECO:0000256" key="3">
    <source>
        <dbReference type="ARBA" id="ARBA00023163"/>
    </source>
</evidence>
<dbReference type="Proteomes" id="UP000266861">
    <property type="component" value="Unassembled WGS sequence"/>
</dbReference>
<proteinExistence type="predicted"/>
<comment type="caution">
    <text evidence="8">The sequence shown here is derived from an EMBL/GenBank/DDBJ whole genome shotgun (WGS) entry which is preliminary data.</text>
</comment>
<evidence type="ECO:0000256" key="2">
    <source>
        <dbReference type="ARBA" id="ARBA00023125"/>
    </source>
</evidence>
<dbReference type="PANTHER" id="PTHR46621">
    <property type="entry name" value="SNRNA-ACTIVATING PROTEIN COMPLEX SUBUNIT 4"/>
    <property type="match status" value="1"/>
</dbReference>
<dbReference type="PROSITE" id="PS50090">
    <property type="entry name" value="MYB_LIKE"/>
    <property type="match status" value="2"/>
</dbReference>
<dbReference type="PROSITE" id="PS51293">
    <property type="entry name" value="SANT"/>
    <property type="match status" value="1"/>
</dbReference>
<dbReference type="AlphaFoldDB" id="A0A397HFB8"/>
<feature type="domain" description="HTH myb-type" evidence="7">
    <location>
        <begin position="16"/>
        <end position="67"/>
    </location>
</feature>
<gene>
    <name evidence="8" type="ORF">Glove_360g153</name>
</gene>
<dbReference type="SUPFAM" id="SSF46689">
    <property type="entry name" value="Homeodomain-like"/>
    <property type="match status" value="1"/>
</dbReference>
<evidence type="ECO:0000313" key="9">
    <source>
        <dbReference type="Proteomes" id="UP000266861"/>
    </source>
</evidence>
<keyword evidence="4" id="KW-0539">Nucleus</keyword>
<dbReference type="GO" id="GO:0000978">
    <property type="term" value="F:RNA polymerase II cis-regulatory region sequence-specific DNA binding"/>
    <property type="evidence" value="ECO:0007669"/>
    <property type="project" value="TreeGrafter"/>
</dbReference>
<keyword evidence="2" id="KW-0238">DNA-binding</keyword>
<evidence type="ECO:0000259" key="5">
    <source>
        <dbReference type="PROSITE" id="PS50090"/>
    </source>
</evidence>
<dbReference type="InterPro" id="IPR017930">
    <property type="entry name" value="Myb_dom"/>
</dbReference>
<keyword evidence="3" id="KW-0804">Transcription</keyword>
<evidence type="ECO:0000259" key="7">
    <source>
        <dbReference type="PROSITE" id="PS51294"/>
    </source>
</evidence>
<evidence type="ECO:0000259" key="6">
    <source>
        <dbReference type="PROSITE" id="PS51293"/>
    </source>
</evidence>
<dbReference type="GO" id="GO:0001006">
    <property type="term" value="F:RNA polymerase III type 3 promoter sequence-specific DNA binding"/>
    <property type="evidence" value="ECO:0007669"/>
    <property type="project" value="TreeGrafter"/>
</dbReference>
<dbReference type="GO" id="GO:0019185">
    <property type="term" value="C:snRNA-activating protein complex"/>
    <property type="evidence" value="ECO:0007669"/>
    <property type="project" value="TreeGrafter"/>
</dbReference>
<accession>A0A397HFB8</accession>
<sequence>MKIRNDEKQMEQSKYNKGHFSKEEDTLILKYVNEHGKNNWKKVSAFVRTRSPKQCRERYYGSLEKSVNKDPFTDSQKMFISEFIYKHGNKWAELSRKLDTGHTPNMIKNKWHQQISRQNVQNRNRNRMSISYICNI</sequence>
<evidence type="ECO:0000313" key="8">
    <source>
        <dbReference type="EMBL" id="RHZ59973.1"/>
    </source>
</evidence>
<reference evidence="8 9" key="1">
    <citation type="submission" date="2018-08" db="EMBL/GenBank/DDBJ databases">
        <title>Genome and evolution of the arbuscular mycorrhizal fungus Diversispora epigaea (formerly Glomus versiforme) and its bacterial endosymbionts.</title>
        <authorList>
            <person name="Sun X."/>
            <person name="Fei Z."/>
            <person name="Harrison M."/>
        </authorList>
    </citation>
    <scope>NUCLEOTIDE SEQUENCE [LARGE SCALE GENOMIC DNA]</scope>
    <source>
        <strain evidence="8 9">IT104</strain>
    </source>
</reference>
<dbReference type="PROSITE" id="PS51294">
    <property type="entry name" value="HTH_MYB"/>
    <property type="match status" value="2"/>
</dbReference>
<dbReference type="CDD" id="cd00167">
    <property type="entry name" value="SANT"/>
    <property type="match status" value="1"/>
</dbReference>
<feature type="domain" description="Myb-like" evidence="5">
    <location>
        <begin position="12"/>
        <end position="63"/>
    </location>
</feature>
<name>A0A397HFB8_9GLOM</name>
<feature type="domain" description="HTH myb-type" evidence="7">
    <location>
        <begin position="86"/>
        <end position="119"/>
    </location>
</feature>
<dbReference type="InterPro" id="IPR051575">
    <property type="entry name" value="Myb-like_DNA-bd"/>
</dbReference>
<dbReference type="EMBL" id="PQFF01000327">
    <property type="protein sequence ID" value="RHZ59973.1"/>
    <property type="molecule type" value="Genomic_DNA"/>
</dbReference>
<dbReference type="GO" id="GO:0042796">
    <property type="term" value="P:snRNA transcription by RNA polymerase III"/>
    <property type="evidence" value="ECO:0007669"/>
    <property type="project" value="TreeGrafter"/>
</dbReference>
<dbReference type="STRING" id="1348612.A0A397HFB8"/>
<dbReference type="InterPro" id="IPR009057">
    <property type="entry name" value="Homeodomain-like_sf"/>
</dbReference>
<dbReference type="PANTHER" id="PTHR46621:SF1">
    <property type="entry name" value="SNRNA-ACTIVATING PROTEIN COMPLEX SUBUNIT 4"/>
    <property type="match status" value="1"/>
</dbReference>
<dbReference type="InterPro" id="IPR001005">
    <property type="entry name" value="SANT/Myb"/>
</dbReference>
<keyword evidence="9" id="KW-1185">Reference proteome</keyword>
<protein>
    <recommendedName>
        <fullName evidence="10">HTH myb-type domain-containing protein</fullName>
    </recommendedName>
</protein>
<evidence type="ECO:0008006" key="10">
    <source>
        <dbReference type="Google" id="ProtNLM"/>
    </source>
</evidence>
<feature type="domain" description="SANT" evidence="6">
    <location>
        <begin position="21"/>
        <end position="68"/>
    </location>
</feature>
<dbReference type="InterPro" id="IPR017884">
    <property type="entry name" value="SANT_dom"/>
</dbReference>
<dbReference type="Pfam" id="PF00249">
    <property type="entry name" value="Myb_DNA-binding"/>
    <property type="match status" value="2"/>
</dbReference>
<evidence type="ECO:0000256" key="1">
    <source>
        <dbReference type="ARBA" id="ARBA00023015"/>
    </source>
</evidence>
<dbReference type="Gene3D" id="1.10.10.60">
    <property type="entry name" value="Homeodomain-like"/>
    <property type="match status" value="2"/>
</dbReference>
<keyword evidence="1" id="KW-0805">Transcription regulation</keyword>
<dbReference type="SMART" id="SM00717">
    <property type="entry name" value="SANT"/>
    <property type="match status" value="2"/>
</dbReference>
<organism evidence="8 9">
    <name type="scientific">Diversispora epigaea</name>
    <dbReference type="NCBI Taxonomy" id="1348612"/>
    <lineage>
        <taxon>Eukaryota</taxon>
        <taxon>Fungi</taxon>
        <taxon>Fungi incertae sedis</taxon>
        <taxon>Mucoromycota</taxon>
        <taxon>Glomeromycotina</taxon>
        <taxon>Glomeromycetes</taxon>
        <taxon>Diversisporales</taxon>
        <taxon>Diversisporaceae</taxon>
        <taxon>Diversispora</taxon>
    </lineage>
</organism>
<feature type="domain" description="Myb-like" evidence="5">
    <location>
        <begin position="64"/>
        <end position="115"/>
    </location>
</feature>
<evidence type="ECO:0000256" key="4">
    <source>
        <dbReference type="ARBA" id="ARBA00023242"/>
    </source>
</evidence>
<dbReference type="GO" id="GO:0042795">
    <property type="term" value="P:snRNA transcription by RNA polymerase II"/>
    <property type="evidence" value="ECO:0007669"/>
    <property type="project" value="TreeGrafter"/>
</dbReference>